<dbReference type="Pfam" id="PF04991">
    <property type="entry name" value="LicD"/>
    <property type="match status" value="1"/>
</dbReference>
<name>A0A816DKC9_9BILA</name>
<dbReference type="Proteomes" id="UP000663832">
    <property type="component" value="Unassembled WGS sequence"/>
</dbReference>
<dbReference type="PANTHER" id="PTHR43404:SF1">
    <property type="entry name" value="MNN4P"/>
    <property type="match status" value="1"/>
</dbReference>
<organism evidence="3 4">
    <name type="scientific">Adineta steineri</name>
    <dbReference type="NCBI Taxonomy" id="433720"/>
    <lineage>
        <taxon>Eukaryota</taxon>
        <taxon>Metazoa</taxon>
        <taxon>Spiralia</taxon>
        <taxon>Gnathifera</taxon>
        <taxon>Rotifera</taxon>
        <taxon>Eurotatoria</taxon>
        <taxon>Bdelloidea</taxon>
        <taxon>Adinetida</taxon>
        <taxon>Adinetidae</taxon>
        <taxon>Adineta</taxon>
    </lineage>
</organism>
<evidence type="ECO:0000313" key="2">
    <source>
        <dbReference type="EMBL" id="CAF1475528.1"/>
    </source>
</evidence>
<dbReference type="InterPro" id="IPR052942">
    <property type="entry name" value="LPS_cholinephosphotransferase"/>
</dbReference>
<dbReference type="InterPro" id="IPR007074">
    <property type="entry name" value="LicD/FKTN/FKRP_NTP_transf"/>
</dbReference>
<reference evidence="3" key="1">
    <citation type="submission" date="2021-02" db="EMBL/GenBank/DDBJ databases">
        <authorList>
            <person name="Nowell W R."/>
        </authorList>
    </citation>
    <scope>NUCLEOTIDE SEQUENCE</scope>
</reference>
<sequence>MVVYYPENNINYTYFTQTTNYSIENALEHIPICHSYDRSRQRCLLTTLHARTDFAHEHKIHYWIAYGTLIGYLQRGGLLPHDHDIDILILAQDTQYLVPFSNSSFSSAYELKLYPQWSTVGYANRSYFRSEGIHFVAPNARFIDREFHYHVDIWPTYDFHPDQPTNITYLKKTLTDYDRSYSWVSSSIEWTFLLKPCIFSGVKAWCPAIPKRLVSMVYGIEANNETNKKCVNETWINV</sequence>
<keyword evidence="4" id="KW-1185">Reference proteome</keyword>
<proteinExistence type="predicted"/>
<dbReference type="GO" id="GO:0009100">
    <property type="term" value="P:glycoprotein metabolic process"/>
    <property type="evidence" value="ECO:0007669"/>
    <property type="project" value="UniProtKB-ARBA"/>
</dbReference>
<dbReference type="EMBL" id="CAJNOM010002753">
    <property type="protein sequence ID" value="CAF1637143.1"/>
    <property type="molecule type" value="Genomic_DNA"/>
</dbReference>
<evidence type="ECO:0000259" key="1">
    <source>
        <dbReference type="Pfam" id="PF04991"/>
    </source>
</evidence>
<comment type="caution">
    <text evidence="3">The sequence shown here is derived from an EMBL/GenBank/DDBJ whole genome shotgun (WGS) entry which is preliminary data.</text>
</comment>
<accession>A0A816DKC9</accession>
<protein>
    <recommendedName>
        <fullName evidence="1">LicD/FKTN/FKRP nucleotidyltransferase domain-containing protein</fullName>
    </recommendedName>
</protein>
<dbReference type="PANTHER" id="PTHR43404">
    <property type="entry name" value="LIPOPOLYSACCHARIDE CHOLINEPHOSPHOTRANSFERASE LICD"/>
    <property type="match status" value="1"/>
</dbReference>
<evidence type="ECO:0000313" key="4">
    <source>
        <dbReference type="Proteomes" id="UP000663832"/>
    </source>
</evidence>
<dbReference type="AlphaFoldDB" id="A0A816DKC9"/>
<dbReference type="EMBL" id="CAJNOI010002432">
    <property type="protein sequence ID" value="CAF1475528.1"/>
    <property type="molecule type" value="Genomic_DNA"/>
</dbReference>
<dbReference type="OrthoDB" id="444255at2759"/>
<dbReference type="Proteomes" id="UP000663877">
    <property type="component" value="Unassembled WGS sequence"/>
</dbReference>
<evidence type="ECO:0000313" key="3">
    <source>
        <dbReference type="EMBL" id="CAF1637143.1"/>
    </source>
</evidence>
<gene>
    <name evidence="2" type="ORF">BJG266_LOCUS41771</name>
    <name evidence="3" type="ORF">QVE165_LOCUS58648</name>
</gene>
<feature type="domain" description="LicD/FKTN/FKRP nucleotidyltransferase" evidence="1">
    <location>
        <begin position="56"/>
        <end position="169"/>
    </location>
</feature>